<sequence length="36" mass="4397">MSYGFQLVCLSLGHLRNVGYTITCKRKRWEIWVFKY</sequence>
<evidence type="ECO:0000313" key="1">
    <source>
        <dbReference type="EMBL" id="MBX66588.1"/>
    </source>
</evidence>
<proteinExistence type="predicted"/>
<organism evidence="1">
    <name type="scientific">Rhizophora mucronata</name>
    <name type="common">Asiatic mangrove</name>
    <dbReference type="NCBI Taxonomy" id="61149"/>
    <lineage>
        <taxon>Eukaryota</taxon>
        <taxon>Viridiplantae</taxon>
        <taxon>Streptophyta</taxon>
        <taxon>Embryophyta</taxon>
        <taxon>Tracheophyta</taxon>
        <taxon>Spermatophyta</taxon>
        <taxon>Magnoliopsida</taxon>
        <taxon>eudicotyledons</taxon>
        <taxon>Gunneridae</taxon>
        <taxon>Pentapetalae</taxon>
        <taxon>rosids</taxon>
        <taxon>fabids</taxon>
        <taxon>Malpighiales</taxon>
        <taxon>Rhizophoraceae</taxon>
        <taxon>Rhizophora</taxon>
    </lineage>
</organism>
<accession>A0A2P2QHV9</accession>
<dbReference type="AlphaFoldDB" id="A0A2P2QHV9"/>
<reference evidence="1" key="1">
    <citation type="submission" date="2018-02" db="EMBL/GenBank/DDBJ databases">
        <title>Rhizophora mucronata_Transcriptome.</title>
        <authorList>
            <person name="Meera S.P."/>
            <person name="Sreeshan A."/>
            <person name="Augustine A."/>
        </authorList>
    </citation>
    <scope>NUCLEOTIDE SEQUENCE</scope>
    <source>
        <tissue evidence="1">Leaf</tissue>
    </source>
</reference>
<protein>
    <submittedName>
        <fullName evidence="1">Uncharacterized protein</fullName>
    </submittedName>
</protein>
<name>A0A2P2QHV9_RHIMU</name>
<dbReference type="EMBL" id="GGEC01086104">
    <property type="protein sequence ID" value="MBX66588.1"/>
    <property type="molecule type" value="Transcribed_RNA"/>
</dbReference>